<name>A0A0D7ACC8_9AGAR</name>
<evidence type="ECO:0000313" key="2">
    <source>
        <dbReference type="Proteomes" id="UP000054144"/>
    </source>
</evidence>
<evidence type="ECO:0000313" key="1">
    <source>
        <dbReference type="EMBL" id="KIY48069.1"/>
    </source>
</evidence>
<dbReference type="Proteomes" id="UP000054144">
    <property type="component" value="Unassembled WGS sequence"/>
</dbReference>
<protein>
    <submittedName>
        <fullName evidence="1">Uncharacterized protein</fullName>
    </submittedName>
</protein>
<dbReference type="AlphaFoldDB" id="A0A0D7ACC8"/>
<reference evidence="1 2" key="1">
    <citation type="journal article" date="2015" name="Fungal Genet. Biol.">
        <title>Evolution of novel wood decay mechanisms in Agaricales revealed by the genome sequences of Fistulina hepatica and Cylindrobasidium torrendii.</title>
        <authorList>
            <person name="Floudas D."/>
            <person name="Held B.W."/>
            <person name="Riley R."/>
            <person name="Nagy L.G."/>
            <person name="Koehler G."/>
            <person name="Ransdell A.S."/>
            <person name="Younus H."/>
            <person name="Chow J."/>
            <person name="Chiniquy J."/>
            <person name="Lipzen A."/>
            <person name="Tritt A."/>
            <person name="Sun H."/>
            <person name="Haridas S."/>
            <person name="LaButti K."/>
            <person name="Ohm R.A."/>
            <person name="Kues U."/>
            <person name="Blanchette R.A."/>
            <person name="Grigoriev I.V."/>
            <person name="Minto R.E."/>
            <person name="Hibbett D.S."/>
        </authorList>
    </citation>
    <scope>NUCLEOTIDE SEQUENCE [LARGE SCALE GENOMIC DNA]</scope>
    <source>
        <strain evidence="1 2">ATCC 64428</strain>
    </source>
</reference>
<keyword evidence="2" id="KW-1185">Reference proteome</keyword>
<accession>A0A0D7ACC8</accession>
<organism evidence="1 2">
    <name type="scientific">Fistulina hepatica ATCC 64428</name>
    <dbReference type="NCBI Taxonomy" id="1128425"/>
    <lineage>
        <taxon>Eukaryota</taxon>
        <taxon>Fungi</taxon>
        <taxon>Dikarya</taxon>
        <taxon>Basidiomycota</taxon>
        <taxon>Agaricomycotina</taxon>
        <taxon>Agaricomycetes</taxon>
        <taxon>Agaricomycetidae</taxon>
        <taxon>Agaricales</taxon>
        <taxon>Fistulinaceae</taxon>
        <taxon>Fistulina</taxon>
    </lineage>
</organism>
<dbReference type="EMBL" id="KN881857">
    <property type="protein sequence ID" value="KIY48069.1"/>
    <property type="molecule type" value="Genomic_DNA"/>
</dbReference>
<sequence>MAAPLSLDHDTDLLRIDTTALDVFSANVEKLAYEISLPDGRRYSYLTNVCYEGMARTPDAKLRFTVISTSYEENKVFFFRKIHGVASRHYFQERGYFIYSLPYSNNFVFMQVRRSSHNFSVFHGIIHPSMHARAFRLVPSSLLVTPNAWAGQIGIDGIYVPHRQPNPIQPSAYLACHVEEYRGVVDVPGIRRPIVIVIPLQGIDLSARWTYVDSLLPGGVSIN</sequence>
<proteinExistence type="predicted"/>
<gene>
    <name evidence="1" type="ORF">FISHEDRAFT_73985</name>
</gene>